<name>A0A427YGS9_9TREE</name>
<dbReference type="OrthoDB" id="2135488at2759"/>
<dbReference type="AlphaFoldDB" id="A0A427YGS9"/>
<organism evidence="1 2">
    <name type="scientific">Saitozyma podzolica</name>
    <dbReference type="NCBI Taxonomy" id="1890683"/>
    <lineage>
        <taxon>Eukaryota</taxon>
        <taxon>Fungi</taxon>
        <taxon>Dikarya</taxon>
        <taxon>Basidiomycota</taxon>
        <taxon>Agaricomycotina</taxon>
        <taxon>Tremellomycetes</taxon>
        <taxon>Tremellales</taxon>
        <taxon>Trimorphomycetaceae</taxon>
        <taxon>Saitozyma</taxon>
    </lineage>
</organism>
<keyword evidence="2" id="KW-1185">Reference proteome</keyword>
<protein>
    <submittedName>
        <fullName evidence="1">Uncharacterized protein</fullName>
    </submittedName>
</protein>
<gene>
    <name evidence="1" type="ORF">EHS25_001478</name>
</gene>
<evidence type="ECO:0000313" key="2">
    <source>
        <dbReference type="Proteomes" id="UP000279259"/>
    </source>
</evidence>
<dbReference type="EMBL" id="RSCD01000011">
    <property type="protein sequence ID" value="RSH90144.1"/>
    <property type="molecule type" value="Genomic_DNA"/>
</dbReference>
<evidence type="ECO:0000313" key="1">
    <source>
        <dbReference type="EMBL" id="RSH90144.1"/>
    </source>
</evidence>
<proteinExistence type="predicted"/>
<accession>A0A427YGS9</accession>
<dbReference type="STRING" id="1890683.A0A427YGS9"/>
<reference evidence="1 2" key="1">
    <citation type="submission" date="2018-11" db="EMBL/GenBank/DDBJ databases">
        <title>Genome sequence of Saitozyma podzolica DSM 27192.</title>
        <authorList>
            <person name="Aliyu H."/>
            <person name="Gorte O."/>
            <person name="Ochsenreither K."/>
        </authorList>
    </citation>
    <scope>NUCLEOTIDE SEQUENCE [LARGE SCALE GENOMIC DNA]</scope>
    <source>
        <strain evidence="1 2">DSM 27192</strain>
    </source>
</reference>
<dbReference type="Proteomes" id="UP000279259">
    <property type="component" value="Unassembled WGS sequence"/>
</dbReference>
<sequence>MCCKRLCHVVHVIVPRSERSVALLLCSPKDSPVHNPTIPHLFFNPTAILPVSLSNTLHYVSPMPPKRPPPLPRNLFVADGPLGPGSAPLPPSPMSVHPSFIIDAHSFVDHTKPVTSPDLIFAGLSPGSPRPPVKSAVQVKLDVSAEPAQAVLGVKPFSIHPTILNLILSMPPSITNIAKGSVDIIVPCTLPLVESEWDLVDEAVMALDESYASTSGAGGAAQEKLVICRDYVVPAVLIVGLWLGYIFSNNSANAALFSRPPSPSPHLAPDPLLHSDAYNLHLARLAQLSLHANVYLKALPPVVDLTQGNKWWEDRSELEQVLRMYVAPAIETFGTHRIIFGSFPALPLAELVRARQEDMPLDQPISNEEWYAVLRKVVSELGEDAEAMTEIMGGNGAKVYELH</sequence>
<comment type="caution">
    <text evidence="1">The sequence shown here is derived from an EMBL/GenBank/DDBJ whole genome shotgun (WGS) entry which is preliminary data.</text>
</comment>
<dbReference type="Gene3D" id="3.20.20.140">
    <property type="entry name" value="Metal-dependent hydrolases"/>
    <property type="match status" value="1"/>
</dbReference>